<organism evidence="2 3">
    <name type="scientific">Tersicoccus solisilvae</name>
    <dbReference type="NCBI Taxonomy" id="1882339"/>
    <lineage>
        <taxon>Bacteria</taxon>
        <taxon>Bacillati</taxon>
        <taxon>Actinomycetota</taxon>
        <taxon>Actinomycetes</taxon>
        <taxon>Micrococcales</taxon>
        <taxon>Micrococcaceae</taxon>
        <taxon>Tersicoccus</taxon>
    </lineage>
</organism>
<keyword evidence="3" id="KW-1185">Reference proteome</keyword>
<reference evidence="3" key="1">
    <citation type="journal article" date="2019" name="Int. J. Syst. Evol. Microbiol.">
        <title>The Global Catalogue of Microorganisms (GCM) 10K type strain sequencing project: providing services to taxonomists for standard genome sequencing and annotation.</title>
        <authorList>
            <consortium name="The Broad Institute Genomics Platform"/>
            <consortium name="The Broad Institute Genome Sequencing Center for Infectious Disease"/>
            <person name="Wu L."/>
            <person name="Ma J."/>
        </authorList>
    </citation>
    <scope>NUCLEOTIDE SEQUENCE [LARGE SCALE GENOMIC DNA]</scope>
    <source>
        <strain evidence="3">CGMCC 1.15480</strain>
    </source>
</reference>
<dbReference type="InterPro" id="IPR014922">
    <property type="entry name" value="YdhG-like"/>
</dbReference>
<gene>
    <name evidence="2" type="ORF">GCM10011512_17590</name>
</gene>
<comment type="caution">
    <text evidence="2">The sequence shown here is derived from an EMBL/GenBank/DDBJ whole genome shotgun (WGS) entry which is preliminary data.</text>
</comment>
<evidence type="ECO:0000313" key="2">
    <source>
        <dbReference type="EMBL" id="GGC91018.1"/>
    </source>
</evidence>
<protein>
    <recommendedName>
        <fullName evidence="1">YdhG-like domain-containing protein</fullName>
    </recommendedName>
</protein>
<proteinExistence type="predicted"/>
<evidence type="ECO:0000259" key="1">
    <source>
        <dbReference type="Pfam" id="PF08818"/>
    </source>
</evidence>
<evidence type="ECO:0000313" key="3">
    <source>
        <dbReference type="Proteomes" id="UP000597761"/>
    </source>
</evidence>
<sequence>MVQSKAPTVEAYLAELEPERRGLVAALIKAIEARIDPGYELTMAWGMPTWVVPLDRYPTGYLGNPAQGVPYLSVASQKQYLAYYHPGFDADPALAEWFRGAWAQTGLPLSLGRSCLRLRPTAPIPYALLGELAGRVGLEEHLDRYEQARAGR</sequence>
<dbReference type="Gene3D" id="3.90.1150.200">
    <property type="match status" value="1"/>
</dbReference>
<feature type="domain" description="YdhG-like" evidence="1">
    <location>
        <begin position="25"/>
        <end position="132"/>
    </location>
</feature>
<dbReference type="Proteomes" id="UP000597761">
    <property type="component" value="Unassembled WGS sequence"/>
</dbReference>
<dbReference type="EMBL" id="BMJI01000009">
    <property type="protein sequence ID" value="GGC91018.1"/>
    <property type="molecule type" value="Genomic_DNA"/>
</dbReference>
<accession>A0ABQ1P6G2</accession>
<dbReference type="RefSeq" id="WP_188667975.1">
    <property type="nucleotide sequence ID" value="NZ_BMJI01000009.1"/>
</dbReference>
<dbReference type="Pfam" id="PF08818">
    <property type="entry name" value="DUF1801"/>
    <property type="match status" value="1"/>
</dbReference>
<dbReference type="SUPFAM" id="SSF159888">
    <property type="entry name" value="YdhG-like"/>
    <property type="match status" value="1"/>
</dbReference>
<name>A0ABQ1P6G2_9MICC</name>